<dbReference type="GO" id="GO:0046872">
    <property type="term" value="F:metal ion binding"/>
    <property type="evidence" value="ECO:0007669"/>
    <property type="project" value="UniProtKB-KW"/>
</dbReference>
<name>A0A378A0Z2_KLEPO</name>
<evidence type="ECO:0000256" key="6">
    <source>
        <dbReference type="SAM" id="MobiDB-lite"/>
    </source>
</evidence>
<evidence type="ECO:0000256" key="4">
    <source>
        <dbReference type="ARBA" id="ARBA00023004"/>
    </source>
</evidence>
<gene>
    <name evidence="8" type="primary">glpC_2</name>
    <name evidence="8" type="ORF">NCTC10313_04901</name>
</gene>
<evidence type="ECO:0000256" key="2">
    <source>
        <dbReference type="ARBA" id="ARBA00022723"/>
    </source>
</evidence>
<dbReference type="PANTHER" id="PTHR32479:SF19">
    <property type="entry name" value="ANAEROBIC GLYCEROL-3-PHOSPHATE DEHYDROGENASE SUBUNIT C"/>
    <property type="match status" value="1"/>
</dbReference>
<accession>A0A378A0Z2</accession>
<evidence type="ECO:0000259" key="7">
    <source>
        <dbReference type="Pfam" id="PF02754"/>
    </source>
</evidence>
<feature type="region of interest" description="Disordered" evidence="6">
    <location>
        <begin position="155"/>
        <end position="183"/>
    </location>
</feature>
<dbReference type="GO" id="GO:0016491">
    <property type="term" value="F:oxidoreductase activity"/>
    <property type="evidence" value="ECO:0007669"/>
    <property type="project" value="UniProtKB-ARBA"/>
</dbReference>
<dbReference type="PANTHER" id="PTHR32479">
    <property type="entry name" value="GLYCOLATE OXIDASE IRON-SULFUR SUBUNIT"/>
    <property type="match status" value="1"/>
</dbReference>
<dbReference type="GO" id="GO:0051539">
    <property type="term" value="F:4 iron, 4 sulfur cluster binding"/>
    <property type="evidence" value="ECO:0007669"/>
    <property type="project" value="UniProtKB-KW"/>
</dbReference>
<proteinExistence type="predicted"/>
<keyword evidence="2" id="KW-0479">Metal-binding</keyword>
<reference evidence="8 9" key="1">
    <citation type="submission" date="2018-06" db="EMBL/GenBank/DDBJ databases">
        <authorList>
            <consortium name="Pathogen Informatics"/>
            <person name="Doyle S."/>
        </authorList>
    </citation>
    <scope>NUCLEOTIDE SEQUENCE [LARGE SCALE GENOMIC DNA]</scope>
    <source>
        <strain evidence="8 9">NCTC10313</strain>
    </source>
</reference>
<keyword evidence="4" id="KW-0408">Iron</keyword>
<evidence type="ECO:0000313" key="9">
    <source>
        <dbReference type="Proteomes" id="UP000254487"/>
    </source>
</evidence>
<keyword evidence="3" id="KW-0677">Repeat</keyword>
<protein>
    <submittedName>
        <fullName evidence="8">Anaerobic glycerol-3-phosphate dehydrogenase subunit C</fullName>
    </submittedName>
</protein>
<evidence type="ECO:0000256" key="5">
    <source>
        <dbReference type="ARBA" id="ARBA00023014"/>
    </source>
</evidence>
<evidence type="ECO:0000256" key="1">
    <source>
        <dbReference type="ARBA" id="ARBA00022485"/>
    </source>
</evidence>
<dbReference type="Proteomes" id="UP000254487">
    <property type="component" value="Unassembled WGS sequence"/>
</dbReference>
<dbReference type="EMBL" id="UGLW01000003">
    <property type="protein sequence ID" value="STU93825.1"/>
    <property type="molecule type" value="Genomic_DNA"/>
</dbReference>
<dbReference type="AlphaFoldDB" id="A0A378A0Z2"/>
<dbReference type="InterPro" id="IPR004017">
    <property type="entry name" value="Cys_rich_dom"/>
</dbReference>
<dbReference type="STRING" id="1218098.GCA_001598715_00635"/>
<evidence type="ECO:0000256" key="3">
    <source>
        <dbReference type="ARBA" id="ARBA00022737"/>
    </source>
</evidence>
<evidence type="ECO:0000313" key="8">
    <source>
        <dbReference type="EMBL" id="STU93825.1"/>
    </source>
</evidence>
<dbReference type="Pfam" id="PF02754">
    <property type="entry name" value="CCG"/>
    <property type="match status" value="1"/>
</dbReference>
<organism evidence="8 9">
    <name type="scientific">Klebsiella pneumoniae subsp. ozaenae</name>
    <dbReference type="NCBI Taxonomy" id="574"/>
    <lineage>
        <taxon>Bacteria</taxon>
        <taxon>Pseudomonadati</taxon>
        <taxon>Pseudomonadota</taxon>
        <taxon>Gammaproteobacteria</taxon>
        <taxon>Enterobacterales</taxon>
        <taxon>Enterobacteriaceae</taxon>
        <taxon>Klebsiella/Raoultella group</taxon>
        <taxon>Klebsiella</taxon>
        <taxon>Klebsiella pneumoniae complex</taxon>
    </lineage>
</organism>
<feature type="domain" description="Cysteine-rich" evidence="7">
    <location>
        <begin position="89"/>
        <end position="147"/>
    </location>
</feature>
<keyword evidence="1" id="KW-0004">4Fe-4S</keyword>
<sequence>MLRRTADRQRFFDKARKQAQSNVAAMRENTLPIIATSSTCAFTLRDEYPHLLDVDNSDLRDRVELATRWIWKQLAAGRTLPLRPLPLKVVYHTPCHMEKMGWSLYTLELLRLIPGLQLEVLDSQCCGIAGTYGFKTENYAVSQAIGARCSVRLRRAGPTSSSPTARPANGRLRCPPANAASIR</sequence>
<keyword evidence="5" id="KW-0411">Iron-sulfur</keyword>